<dbReference type="InterPro" id="IPR037448">
    <property type="entry name" value="Zig-8"/>
</dbReference>
<evidence type="ECO:0000259" key="1">
    <source>
        <dbReference type="PROSITE" id="PS50835"/>
    </source>
</evidence>
<accession>A0A834NSH4</accession>
<dbReference type="AlphaFoldDB" id="A0A834NSH4"/>
<dbReference type="SMART" id="SM00409">
    <property type="entry name" value="IG"/>
    <property type="match status" value="1"/>
</dbReference>
<comment type="caution">
    <text evidence="2">The sequence shown here is derived from an EMBL/GenBank/DDBJ whole genome shotgun (WGS) entry which is preliminary data.</text>
</comment>
<dbReference type="GO" id="GO:0050808">
    <property type="term" value="P:synapse organization"/>
    <property type="evidence" value="ECO:0007669"/>
    <property type="project" value="TreeGrafter"/>
</dbReference>
<name>A0A834NSH4_VESPE</name>
<dbReference type="PROSITE" id="PS50835">
    <property type="entry name" value="IG_LIKE"/>
    <property type="match status" value="1"/>
</dbReference>
<evidence type="ECO:0000313" key="3">
    <source>
        <dbReference type="Proteomes" id="UP000600918"/>
    </source>
</evidence>
<dbReference type="InterPro" id="IPR007110">
    <property type="entry name" value="Ig-like_dom"/>
</dbReference>
<gene>
    <name evidence="2" type="ORF">H0235_011725</name>
</gene>
<dbReference type="InterPro" id="IPR013783">
    <property type="entry name" value="Ig-like_fold"/>
</dbReference>
<proteinExistence type="predicted"/>
<dbReference type="GO" id="GO:0032589">
    <property type="term" value="C:neuron projection membrane"/>
    <property type="evidence" value="ECO:0007669"/>
    <property type="project" value="TreeGrafter"/>
</dbReference>
<dbReference type="InterPro" id="IPR036179">
    <property type="entry name" value="Ig-like_dom_sf"/>
</dbReference>
<dbReference type="PANTHER" id="PTHR23279:SF3">
    <property type="entry name" value="DEFECTIVE PROBOSCIS EXTENSION RESPONSE 18"/>
    <property type="match status" value="1"/>
</dbReference>
<protein>
    <recommendedName>
        <fullName evidence="1">Ig-like domain-containing protein</fullName>
    </recommendedName>
</protein>
<reference evidence="2" key="1">
    <citation type="journal article" date="2020" name="G3 (Bethesda)">
        <title>High-Quality Assemblies for Three Invasive Social Wasps from the &lt;i&gt;Vespula&lt;/i&gt; Genus.</title>
        <authorList>
            <person name="Harrop T.W.R."/>
            <person name="Guhlin J."/>
            <person name="McLaughlin G.M."/>
            <person name="Permina E."/>
            <person name="Stockwell P."/>
            <person name="Gilligan J."/>
            <person name="Le Lec M.F."/>
            <person name="Gruber M.A.M."/>
            <person name="Quinn O."/>
            <person name="Lovegrove M."/>
            <person name="Duncan E.J."/>
            <person name="Remnant E.J."/>
            <person name="Van Eeckhoven J."/>
            <person name="Graham B."/>
            <person name="Knapp R.A."/>
            <person name="Langford K.W."/>
            <person name="Kronenberg Z."/>
            <person name="Press M.O."/>
            <person name="Eacker S.M."/>
            <person name="Wilson-Rankin E.E."/>
            <person name="Purcell J."/>
            <person name="Lester P.J."/>
            <person name="Dearden P.K."/>
        </authorList>
    </citation>
    <scope>NUCLEOTIDE SEQUENCE</scope>
    <source>
        <strain evidence="2">Volc-1</strain>
    </source>
</reference>
<dbReference type="EMBL" id="JACSDY010000010">
    <property type="protein sequence ID" value="KAF7417194.1"/>
    <property type="molecule type" value="Genomic_DNA"/>
</dbReference>
<evidence type="ECO:0000313" key="2">
    <source>
        <dbReference type="EMBL" id="KAF7417194.1"/>
    </source>
</evidence>
<dbReference type="Proteomes" id="UP000600918">
    <property type="component" value="Unassembled WGS sequence"/>
</dbReference>
<dbReference type="InterPro" id="IPR003599">
    <property type="entry name" value="Ig_sub"/>
</dbReference>
<feature type="domain" description="Ig-like" evidence="1">
    <location>
        <begin position="9"/>
        <end position="110"/>
    </location>
</feature>
<dbReference type="Gene3D" id="2.60.40.10">
    <property type="entry name" value="Immunoglobulins"/>
    <property type="match status" value="1"/>
</dbReference>
<sequence length="139" mass="15493">MFSFDHVPPTLTITDDSGRTVAKERHLKAGSALRLRCEARDVLESQNETVVWTRGDETLTDNVSENRTTEMTEGKEVLVIVTTLIVERASPRHAGNYSCLVPGIAKTTIAVHVLNGNINNDDDDDDSNNLKTHFFELRI</sequence>
<dbReference type="Pfam" id="PF13927">
    <property type="entry name" value="Ig_3"/>
    <property type="match status" value="1"/>
</dbReference>
<dbReference type="SUPFAM" id="SSF48726">
    <property type="entry name" value="Immunoglobulin"/>
    <property type="match status" value="1"/>
</dbReference>
<dbReference type="PANTHER" id="PTHR23279">
    <property type="entry name" value="DEFECTIVE PROBOSCIS EXTENSION RESPONSE DPR -RELATED"/>
    <property type="match status" value="1"/>
</dbReference>
<keyword evidence="3" id="KW-1185">Reference proteome</keyword>
<dbReference type="CDD" id="cd00096">
    <property type="entry name" value="Ig"/>
    <property type="match status" value="1"/>
</dbReference>
<organism evidence="2 3">
    <name type="scientific">Vespula pensylvanica</name>
    <name type="common">Western yellow jacket</name>
    <name type="synonym">Wasp</name>
    <dbReference type="NCBI Taxonomy" id="30213"/>
    <lineage>
        <taxon>Eukaryota</taxon>
        <taxon>Metazoa</taxon>
        <taxon>Ecdysozoa</taxon>
        <taxon>Arthropoda</taxon>
        <taxon>Hexapoda</taxon>
        <taxon>Insecta</taxon>
        <taxon>Pterygota</taxon>
        <taxon>Neoptera</taxon>
        <taxon>Endopterygota</taxon>
        <taxon>Hymenoptera</taxon>
        <taxon>Apocrita</taxon>
        <taxon>Aculeata</taxon>
        <taxon>Vespoidea</taxon>
        <taxon>Vespidae</taxon>
        <taxon>Vespinae</taxon>
        <taxon>Vespula</taxon>
    </lineage>
</organism>